<evidence type="ECO:0000256" key="1">
    <source>
        <dbReference type="SAM" id="MobiDB-lite"/>
    </source>
</evidence>
<keyword evidence="2" id="KW-1185">Reference proteome</keyword>
<sequence length="76" mass="8343">MAEFRKIFGSSSPLPLWTHTPPPSPVEVFHLLNRRTYNTSIAYMPATIGIADIERSVLPYTNTVPATCPVGAIVMV</sequence>
<name>A0A915LCI4_ROMCU</name>
<dbReference type="AlphaFoldDB" id="A0A915LCI4"/>
<organism evidence="2 3">
    <name type="scientific">Romanomermis culicivorax</name>
    <name type="common">Nematode worm</name>
    <dbReference type="NCBI Taxonomy" id="13658"/>
    <lineage>
        <taxon>Eukaryota</taxon>
        <taxon>Metazoa</taxon>
        <taxon>Ecdysozoa</taxon>
        <taxon>Nematoda</taxon>
        <taxon>Enoplea</taxon>
        <taxon>Dorylaimia</taxon>
        <taxon>Mermithida</taxon>
        <taxon>Mermithoidea</taxon>
        <taxon>Mermithidae</taxon>
        <taxon>Romanomermis</taxon>
    </lineage>
</organism>
<accession>A0A915LCI4</accession>
<protein>
    <submittedName>
        <fullName evidence="3">Uncharacterized protein</fullName>
    </submittedName>
</protein>
<feature type="region of interest" description="Disordered" evidence="1">
    <location>
        <begin position="1"/>
        <end position="20"/>
    </location>
</feature>
<reference evidence="3" key="1">
    <citation type="submission" date="2022-11" db="UniProtKB">
        <authorList>
            <consortium name="WormBaseParasite"/>
        </authorList>
    </citation>
    <scope>IDENTIFICATION</scope>
</reference>
<dbReference type="WBParaSite" id="nRc.2.0.1.t47516-RA">
    <property type="protein sequence ID" value="nRc.2.0.1.t47516-RA"/>
    <property type="gene ID" value="nRc.2.0.1.g47516"/>
</dbReference>
<proteinExistence type="predicted"/>
<dbReference type="Proteomes" id="UP000887565">
    <property type="component" value="Unplaced"/>
</dbReference>
<evidence type="ECO:0000313" key="2">
    <source>
        <dbReference type="Proteomes" id="UP000887565"/>
    </source>
</evidence>
<evidence type="ECO:0000313" key="3">
    <source>
        <dbReference type="WBParaSite" id="nRc.2.0.1.t47516-RA"/>
    </source>
</evidence>